<dbReference type="PANTHER" id="PTHR42788">
    <property type="entry name" value="TAURINE IMPORT ATP-BINDING PROTEIN-RELATED"/>
    <property type="match status" value="1"/>
</dbReference>
<dbReference type="GO" id="GO:0005886">
    <property type="term" value="C:plasma membrane"/>
    <property type="evidence" value="ECO:0007669"/>
    <property type="project" value="UniProtKB-SubCell"/>
</dbReference>
<dbReference type="InterPro" id="IPR027417">
    <property type="entry name" value="P-loop_NTPase"/>
</dbReference>
<dbReference type="EMBL" id="LAJX01000140">
    <property type="protein sequence ID" value="KJV06040.1"/>
    <property type="molecule type" value="Genomic_DNA"/>
</dbReference>
<protein>
    <submittedName>
        <fullName evidence="9">ABC transporter ATPase</fullName>
    </submittedName>
</protein>
<evidence type="ECO:0000256" key="7">
    <source>
        <dbReference type="ARBA" id="ARBA00023136"/>
    </source>
</evidence>
<dbReference type="SUPFAM" id="SSF52540">
    <property type="entry name" value="P-loop containing nucleoside triphosphate hydrolases"/>
    <property type="match status" value="2"/>
</dbReference>
<evidence type="ECO:0000256" key="4">
    <source>
        <dbReference type="ARBA" id="ARBA00022475"/>
    </source>
</evidence>
<evidence type="ECO:0000259" key="8">
    <source>
        <dbReference type="PROSITE" id="PS50893"/>
    </source>
</evidence>
<dbReference type="InterPro" id="IPR050166">
    <property type="entry name" value="ABC_transporter_ATP-bind"/>
</dbReference>
<dbReference type="GO" id="GO:0015112">
    <property type="term" value="F:nitrate transmembrane transporter activity"/>
    <property type="evidence" value="ECO:0007669"/>
    <property type="project" value="InterPro"/>
</dbReference>
<sequence>MSEYTQPSNDPVLPVVELINVSKSYGEGSASTTILKDINLSIKAGEFIAIVGFSGSGKTTLVSTIAGLIQADGGQVLKQGKPITGPGPDRGVVFQNYSLMPWLTVFENVALAVDQIFKDWSAEQRRAHTEKYVRMVNLGSAMLKRPAELSGGMRQRVNVARALAANPDILLLDEPLSALDALTRGNLQDEILSIWEQDKKTCILITNDVDEAIYMADRVIPLNPGPNATFGPAFSVTLDRPRDRTALNHDPEFKRLRGEITKYLMDIGIAKAAEVKSNLVLPNVRPNTSNDWDKDTSALKPEQSDLGKARYLEFSKLSKIYPKPGGNGTVKVVDGFDLKMKKGEFISIIGHSGCGKSTVLSMAAGLTSISEGGIILDNKEVDSAGPDKGVVFQAPSLFPWLTAFENVMLGVDKVYPHASKSERMDIVEYYLTRVGLGDALNKKASDMSNGMRQRVGIARAFALSPKLLLLDEPFGMLDSLTRWELQEVLMEVWERTHVTAIVVTHDVDEAILLADRVVMMTNGPHAKIGKIQDIHLPRPRSRKALLEHDDYYSYRESILTFLTECEHTH</sequence>
<dbReference type="PANTHER" id="PTHR42788:SF13">
    <property type="entry name" value="ALIPHATIC SULFONATES IMPORT ATP-BINDING PROTEIN SSUB"/>
    <property type="match status" value="1"/>
</dbReference>
<evidence type="ECO:0000256" key="1">
    <source>
        <dbReference type="ARBA" id="ARBA00004202"/>
    </source>
</evidence>
<name>A0A0F3IGW3_9GAMM</name>
<evidence type="ECO:0000256" key="3">
    <source>
        <dbReference type="ARBA" id="ARBA00022448"/>
    </source>
</evidence>
<dbReference type="NCBIfam" id="TIGR01184">
    <property type="entry name" value="ntrCD"/>
    <property type="match status" value="1"/>
</dbReference>
<dbReference type="InterPro" id="IPR005890">
    <property type="entry name" value="NO3_transporter_ATP-bd-like"/>
</dbReference>
<organism evidence="9 10">
    <name type="scientific">Methylocucumis oryzae</name>
    <dbReference type="NCBI Taxonomy" id="1632867"/>
    <lineage>
        <taxon>Bacteria</taxon>
        <taxon>Pseudomonadati</taxon>
        <taxon>Pseudomonadota</taxon>
        <taxon>Gammaproteobacteria</taxon>
        <taxon>Methylococcales</taxon>
        <taxon>Methylococcaceae</taxon>
        <taxon>Methylocucumis</taxon>
    </lineage>
</organism>
<dbReference type="Pfam" id="PF00005">
    <property type="entry name" value="ABC_tran"/>
    <property type="match status" value="2"/>
</dbReference>
<keyword evidence="10" id="KW-1185">Reference proteome</keyword>
<evidence type="ECO:0000256" key="2">
    <source>
        <dbReference type="ARBA" id="ARBA00005417"/>
    </source>
</evidence>
<dbReference type="InterPro" id="IPR017871">
    <property type="entry name" value="ABC_transporter-like_CS"/>
</dbReference>
<dbReference type="PROSITE" id="PS50893">
    <property type="entry name" value="ABC_TRANSPORTER_2"/>
    <property type="match status" value="2"/>
</dbReference>
<dbReference type="PATRIC" id="fig|1632867.3.peg.1161"/>
<feature type="domain" description="ABC transporter" evidence="8">
    <location>
        <begin position="16"/>
        <end position="249"/>
    </location>
</feature>
<keyword evidence="6" id="KW-0067">ATP-binding</keyword>
<feature type="domain" description="ABC transporter" evidence="8">
    <location>
        <begin position="312"/>
        <end position="547"/>
    </location>
</feature>
<proteinExistence type="inferred from homology"/>
<dbReference type="Gene3D" id="3.40.50.300">
    <property type="entry name" value="P-loop containing nucleotide triphosphate hydrolases"/>
    <property type="match status" value="2"/>
</dbReference>
<keyword evidence="3" id="KW-0813">Transport</keyword>
<keyword evidence="4" id="KW-1003">Cell membrane</keyword>
<reference evidence="10" key="1">
    <citation type="submission" date="2015-03" db="EMBL/GenBank/DDBJ databases">
        <title>Draft genome sequence of a novel methanotroph (Sn10-6) isolated from flooded ricefield rhizosphere in India.</title>
        <authorList>
            <person name="Pandit P.S."/>
            <person name="Pore S.D."/>
            <person name="Arora P."/>
            <person name="Kapse N.G."/>
            <person name="Dhakephalkar P.K."/>
            <person name="Rahalkar M.C."/>
        </authorList>
    </citation>
    <scope>NUCLEOTIDE SEQUENCE [LARGE SCALE GENOMIC DNA]</scope>
    <source>
        <strain evidence="10">Sn10-6</strain>
    </source>
</reference>
<dbReference type="Proteomes" id="UP000033684">
    <property type="component" value="Unassembled WGS sequence"/>
</dbReference>
<dbReference type="GO" id="GO:0005524">
    <property type="term" value="F:ATP binding"/>
    <property type="evidence" value="ECO:0007669"/>
    <property type="project" value="UniProtKB-KW"/>
</dbReference>
<gene>
    <name evidence="9" type="ORF">VZ94_13950</name>
</gene>
<comment type="similarity">
    <text evidence="2">Belongs to the ABC transporter superfamily.</text>
</comment>
<dbReference type="AlphaFoldDB" id="A0A0F3IGW3"/>
<evidence type="ECO:0000256" key="6">
    <source>
        <dbReference type="ARBA" id="ARBA00022840"/>
    </source>
</evidence>
<keyword evidence="7" id="KW-0472">Membrane</keyword>
<dbReference type="SMART" id="SM00382">
    <property type="entry name" value="AAA"/>
    <property type="match status" value="2"/>
</dbReference>
<comment type="caution">
    <text evidence="9">The sequence shown here is derived from an EMBL/GenBank/DDBJ whole genome shotgun (WGS) entry which is preliminary data.</text>
</comment>
<reference evidence="9 10" key="2">
    <citation type="journal article" date="2016" name="Microb. Ecol.">
        <title>Genome Characteristics of a Novel Type I Methanotroph (Sn10-6) Isolated from a Flooded Indian Rice Field.</title>
        <authorList>
            <person name="Rahalkar M.C."/>
            <person name="Pandit P.S."/>
            <person name="Dhakephalkar P.K."/>
            <person name="Pore S."/>
            <person name="Arora P."/>
            <person name="Kapse N."/>
        </authorList>
    </citation>
    <scope>NUCLEOTIDE SEQUENCE [LARGE SCALE GENOMIC DNA]</scope>
    <source>
        <strain evidence="9 10">Sn10-6</strain>
    </source>
</reference>
<dbReference type="InterPro" id="IPR003593">
    <property type="entry name" value="AAA+_ATPase"/>
</dbReference>
<evidence type="ECO:0000256" key="5">
    <source>
        <dbReference type="ARBA" id="ARBA00022741"/>
    </source>
</evidence>
<dbReference type="PROSITE" id="PS00211">
    <property type="entry name" value="ABC_TRANSPORTER_1"/>
    <property type="match status" value="1"/>
</dbReference>
<comment type="subcellular location">
    <subcellularLocation>
        <location evidence="1">Cell membrane</location>
        <topology evidence="1">Peripheral membrane protein</topology>
    </subcellularLocation>
</comment>
<keyword evidence="5" id="KW-0547">Nucleotide-binding</keyword>
<dbReference type="CDD" id="cd03293">
    <property type="entry name" value="ABC_NrtD_SsuB_transporters"/>
    <property type="match status" value="2"/>
</dbReference>
<dbReference type="InterPro" id="IPR003439">
    <property type="entry name" value="ABC_transporter-like_ATP-bd"/>
</dbReference>
<evidence type="ECO:0000313" key="9">
    <source>
        <dbReference type="EMBL" id="KJV06040.1"/>
    </source>
</evidence>
<dbReference type="GO" id="GO:0016887">
    <property type="term" value="F:ATP hydrolysis activity"/>
    <property type="evidence" value="ECO:0007669"/>
    <property type="project" value="InterPro"/>
</dbReference>
<accession>A0A0F3IGW3</accession>
<evidence type="ECO:0000313" key="10">
    <source>
        <dbReference type="Proteomes" id="UP000033684"/>
    </source>
</evidence>